<dbReference type="EMBL" id="LR797099">
    <property type="protein sequence ID" value="CAB4186827.1"/>
    <property type="molecule type" value="Genomic_DNA"/>
</dbReference>
<gene>
    <name evidence="3" type="ORF">UFOVP1146_173</name>
    <name evidence="4" type="ORF">UFOVP1638_392</name>
    <name evidence="1" type="ORF">UFOVP812_86</name>
    <name evidence="2" type="ORF">UFOVP818_57</name>
</gene>
<evidence type="ECO:0000313" key="3">
    <source>
        <dbReference type="EMBL" id="CAB4186827.1"/>
    </source>
</evidence>
<evidence type="ECO:0000313" key="4">
    <source>
        <dbReference type="EMBL" id="CAB4221569.1"/>
    </source>
</evidence>
<dbReference type="EMBL" id="LR797502">
    <property type="protein sequence ID" value="CAB4221569.1"/>
    <property type="molecule type" value="Genomic_DNA"/>
</dbReference>
<organism evidence="2">
    <name type="scientific">uncultured Caudovirales phage</name>
    <dbReference type="NCBI Taxonomy" id="2100421"/>
    <lineage>
        <taxon>Viruses</taxon>
        <taxon>Duplodnaviria</taxon>
        <taxon>Heunggongvirae</taxon>
        <taxon>Uroviricota</taxon>
        <taxon>Caudoviricetes</taxon>
        <taxon>Peduoviridae</taxon>
        <taxon>Maltschvirus</taxon>
        <taxon>Maltschvirus maltsch</taxon>
    </lineage>
</organism>
<name>A0A6J5P7V5_9CAUD</name>
<sequence>MKRKPKVTEIKIRAHRALFDSTLPFRGRKEACGKVFRRRPKHTRSEYSI</sequence>
<proteinExistence type="predicted"/>
<accession>A0A6J5P7V5</accession>
<evidence type="ECO:0000313" key="1">
    <source>
        <dbReference type="EMBL" id="CAB4163817.1"/>
    </source>
</evidence>
<dbReference type="EMBL" id="LR796758">
    <property type="protein sequence ID" value="CAB4163817.1"/>
    <property type="molecule type" value="Genomic_DNA"/>
</dbReference>
<protein>
    <submittedName>
        <fullName evidence="2">Uncharacterized protein</fullName>
    </submittedName>
</protein>
<evidence type="ECO:0000313" key="2">
    <source>
        <dbReference type="EMBL" id="CAB4165521.1"/>
    </source>
</evidence>
<reference evidence="2" key="1">
    <citation type="submission" date="2020-04" db="EMBL/GenBank/DDBJ databases">
        <authorList>
            <person name="Chiriac C."/>
            <person name="Salcher M."/>
            <person name="Ghai R."/>
            <person name="Kavagutti S V."/>
        </authorList>
    </citation>
    <scope>NUCLEOTIDE SEQUENCE</scope>
</reference>
<dbReference type="EMBL" id="LR796776">
    <property type="protein sequence ID" value="CAB4165521.1"/>
    <property type="molecule type" value="Genomic_DNA"/>
</dbReference>